<accession>A0A7N0THH6</accession>
<evidence type="ECO:0000256" key="1">
    <source>
        <dbReference type="ARBA" id="ARBA00005184"/>
    </source>
</evidence>
<dbReference type="NCBIfam" id="TIGR01614">
    <property type="entry name" value="PME_inhib"/>
    <property type="match status" value="1"/>
</dbReference>
<evidence type="ECO:0000256" key="4">
    <source>
        <dbReference type="ARBA" id="ARBA00013229"/>
    </source>
</evidence>
<keyword evidence="15" id="KW-1185">Reference proteome</keyword>
<evidence type="ECO:0000313" key="15">
    <source>
        <dbReference type="Proteomes" id="UP000594263"/>
    </source>
</evidence>
<evidence type="ECO:0000256" key="10">
    <source>
        <dbReference type="ARBA" id="ARBA00057335"/>
    </source>
</evidence>
<comment type="function">
    <text evidence="10">Acts in the modification of cell walls via demethylesterification of cell wall pectin.</text>
</comment>
<comment type="similarity">
    <text evidence="3">In the C-terminal section; belongs to the pectinesterase family.</text>
</comment>
<comment type="similarity">
    <text evidence="2">In the N-terminal section; belongs to the PMEI family.</text>
</comment>
<dbReference type="SUPFAM" id="SSF101148">
    <property type="entry name" value="Plant invertase/pectin methylesterase inhibitor"/>
    <property type="match status" value="1"/>
</dbReference>
<evidence type="ECO:0000256" key="9">
    <source>
        <dbReference type="ARBA" id="ARBA00047928"/>
    </source>
</evidence>
<dbReference type="SMART" id="SM00856">
    <property type="entry name" value="PMEI"/>
    <property type="match status" value="1"/>
</dbReference>
<keyword evidence="8" id="KW-0325">Glycoprotein</keyword>
<dbReference type="GO" id="GO:0045490">
    <property type="term" value="P:pectin catabolic process"/>
    <property type="evidence" value="ECO:0007669"/>
    <property type="project" value="UniProtKB-UniRule"/>
</dbReference>
<evidence type="ECO:0000256" key="11">
    <source>
        <dbReference type="PROSITE-ProRule" id="PRU10040"/>
    </source>
</evidence>
<name>A0A7N0THH6_KALFE</name>
<evidence type="ECO:0000313" key="14">
    <source>
        <dbReference type="EnsemblPlants" id="Kaladp0037s0323.1.v1.1"/>
    </source>
</evidence>
<sequence>MFANYGKVDEMEHQRLMSRRKTVMRVAATALAFILLVSIVAAVVAGTRSSRQQSDSKSSENLSSSIKAVCNVTLYPDSCFSSLSQVARTGRPLDLFRLSMQVAQKALQAASEQFGGPLWQNVDSNMTTQAVQNCKTLLGLATDHVNNSLLAASGDLSLIHSVTDLQTWLSTAATCQETCLDGFEFETQEIQSSVMDTLRNSTELTSNSLAIVNLVTRITSGSLNLRRRRLLTAEDEEPEWISAGARRLMASANLTSMANITVSKDGKGQFKTISDALNAVPSKSNQTFIIYVKKGVYAENVVVATNKWNVVMMGDGSNKTIVSGSLNVVDGTPTFSSATFAVMGKGFMARDMGFYNTAGAAKQQAVAFLSASDMSVFYQCRFDAFQDTLYTHSNRQFYRKCDILGTVDFIFGNAAVVFQNCNMLPRRPLPGQTNVITAQGKTDPNMNTGTSIQGCVVAPFEDLTGVKSYLGRPWKDYSTTIYMNSSLSSIVQPQGWLPWMGTTAPDTVFYAEYLNTGPGADTKNRVGWKGLKLNLTSKAAGAFTVKSFIQGDKWIPSTGVPYKGGL</sequence>
<dbReference type="InterPro" id="IPR011050">
    <property type="entry name" value="Pectin_lyase_fold/virulence"/>
</dbReference>
<dbReference type="GO" id="GO:0004857">
    <property type="term" value="F:enzyme inhibitor activity"/>
    <property type="evidence" value="ECO:0007669"/>
    <property type="project" value="InterPro"/>
</dbReference>
<dbReference type="InterPro" id="IPR035513">
    <property type="entry name" value="Invertase/methylesterase_inhib"/>
</dbReference>
<dbReference type="SUPFAM" id="SSF51126">
    <property type="entry name" value="Pectin lyase-like"/>
    <property type="match status" value="1"/>
</dbReference>
<dbReference type="InterPro" id="IPR006501">
    <property type="entry name" value="Pectinesterase_inhib_dom"/>
</dbReference>
<dbReference type="InterPro" id="IPR033131">
    <property type="entry name" value="Pectinesterase_Asp_AS"/>
</dbReference>
<dbReference type="Gramene" id="Kaladp0037s0323.1.v1.1">
    <property type="protein sequence ID" value="Kaladp0037s0323.1.v1.1"/>
    <property type="gene ID" value="Kaladp0037s0323.v1.1"/>
</dbReference>
<evidence type="ECO:0000256" key="5">
    <source>
        <dbReference type="ARBA" id="ARBA00022801"/>
    </source>
</evidence>
<protein>
    <recommendedName>
        <fullName evidence="4 12">Pectinesterase</fullName>
        <ecNumber evidence="4 12">3.1.1.11</ecNumber>
    </recommendedName>
</protein>
<dbReference type="OMA" id="EPEWISA"/>
<dbReference type="FunFam" id="2.160.20.10:FF:000001">
    <property type="entry name" value="Pectinesterase"/>
    <property type="match status" value="1"/>
</dbReference>
<dbReference type="PANTHER" id="PTHR31707">
    <property type="entry name" value="PECTINESTERASE"/>
    <property type="match status" value="1"/>
</dbReference>
<reference evidence="14" key="1">
    <citation type="submission" date="2021-01" db="UniProtKB">
        <authorList>
            <consortium name="EnsemblPlants"/>
        </authorList>
    </citation>
    <scope>IDENTIFICATION</scope>
</reference>
<keyword evidence="7" id="KW-1015">Disulfide bond</keyword>
<dbReference type="InterPro" id="IPR012334">
    <property type="entry name" value="Pectin_lyas_fold"/>
</dbReference>
<dbReference type="PROSITE" id="PS00503">
    <property type="entry name" value="PECTINESTERASE_2"/>
    <property type="match status" value="1"/>
</dbReference>
<feature type="domain" description="Pectinesterase inhibitor" evidence="13">
    <location>
        <begin position="61"/>
        <end position="211"/>
    </location>
</feature>
<evidence type="ECO:0000256" key="8">
    <source>
        <dbReference type="ARBA" id="ARBA00023180"/>
    </source>
</evidence>
<dbReference type="EnsemblPlants" id="Kaladp0037s0323.1.v1.1">
    <property type="protein sequence ID" value="Kaladp0037s0323.1.v1.1"/>
    <property type="gene ID" value="Kaladp0037s0323.v1.1"/>
</dbReference>
<keyword evidence="6 12" id="KW-0063">Aspartyl esterase</keyword>
<evidence type="ECO:0000256" key="3">
    <source>
        <dbReference type="ARBA" id="ARBA00007786"/>
    </source>
</evidence>
<dbReference type="Pfam" id="PF01095">
    <property type="entry name" value="Pectinesterase"/>
    <property type="match status" value="1"/>
</dbReference>
<dbReference type="UniPathway" id="UPA00545">
    <property type="reaction ID" value="UER00823"/>
</dbReference>
<dbReference type="CDD" id="cd15798">
    <property type="entry name" value="PMEI-like_3"/>
    <property type="match status" value="1"/>
</dbReference>
<dbReference type="GO" id="GO:0042545">
    <property type="term" value="P:cell wall modification"/>
    <property type="evidence" value="ECO:0007669"/>
    <property type="project" value="UniProtKB-UniRule"/>
</dbReference>
<evidence type="ECO:0000256" key="6">
    <source>
        <dbReference type="ARBA" id="ARBA00023085"/>
    </source>
</evidence>
<organism evidence="14 15">
    <name type="scientific">Kalanchoe fedtschenkoi</name>
    <name type="common">Lavender scallops</name>
    <name type="synonym">South American air plant</name>
    <dbReference type="NCBI Taxonomy" id="63787"/>
    <lineage>
        <taxon>Eukaryota</taxon>
        <taxon>Viridiplantae</taxon>
        <taxon>Streptophyta</taxon>
        <taxon>Embryophyta</taxon>
        <taxon>Tracheophyta</taxon>
        <taxon>Spermatophyta</taxon>
        <taxon>Magnoliopsida</taxon>
        <taxon>eudicotyledons</taxon>
        <taxon>Gunneridae</taxon>
        <taxon>Pentapetalae</taxon>
        <taxon>Saxifragales</taxon>
        <taxon>Crassulaceae</taxon>
        <taxon>Kalanchoe</taxon>
    </lineage>
</organism>
<evidence type="ECO:0000256" key="7">
    <source>
        <dbReference type="ARBA" id="ARBA00023157"/>
    </source>
</evidence>
<comment type="pathway">
    <text evidence="1 12">Glycan metabolism; pectin degradation; 2-dehydro-3-deoxy-D-gluconate from pectin: step 1/5.</text>
</comment>
<keyword evidence="5 12" id="KW-0378">Hydrolase</keyword>
<proteinExistence type="inferred from homology"/>
<dbReference type="Gene3D" id="1.20.140.40">
    <property type="entry name" value="Invertase/pectin methylesterase inhibitor family protein"/>
    <property type="match status" value="1"/>
</dbReference>
<dbReference type="AlphaFoldDB" id="A0A7N0THH6"/>
<dbReference type="EC" id="3.1.1.11" evidence="4 12"/>
<dbReference type="Proteomes" id="UP000594263">
    <property type="component" value="Unplaced"/>
</dbReference>
<evidence type="ECO:0000259" key="13">
    <source>
        <dbReference type="SMART" id="SM00856"/>
    </source>
</evidence>
<dbReference type="InterPro" id="IPR000070">
    <property type="entry name" value="Pectinesterase_cat"/>
</dbReference>
<evidence type="ECO:0000256" key="12">
    <source>
        <dbReference type="RuleBase" id="RU000589"/>
    </source>
</evidence>
<dbReference type="Pfam" id="PF04043">
    <property type="entry name" value="PMEI"/>
    <property type="match status" value="1"/>
</dbReference>
<feature type="active site" evidence="11">
    <location>
        <position position="408"/>
    </location>
</feature>
<evidence type="ECO:0000256" key="2">
    <source>
        <dbReference type="ARBA" id="ARBA00006027"/>
    </source>
</evidence>
<comment type="catalytic activity">
    <reaction evidence="9 12">
        <text>[(1-&gt;4)-alpha-D-galacturonosyl methyl ester](n) + n H2O = [(1-&gt;4)-alpha-D-galacturonosyl](n) + n methanol + n H(+)</text>
        <dbReference type="Rhea" id="RHEA:22380"/>
        <dbReference type="Rhea" id="RHEA-COMP:14570"/>
        <dbReference type="Rhea" id="RHEA-COMP:14573"/>
        <dbReference type="ChEBI" id="CHEBI:15377"/>
        <dbReference type="ChEBI" id="CHEBI:15378"/>
        <dbReference type="ChEBI" id="CHEBI:17790"/>
        <dbReference type="ChEBI" id="CHEBI:140522"/>
        <dbReference type="ChEBI" id="CHEBI:140523"/>
        <dbReference type="EC" id="3.1.1.11"/>
    </reaction>
</comment>
<dbReference type="FunFam" id="1.20.140.40:FF:000001">
    <property type="entry name" value="Pectinesterase"/>
    <property type="match status" value="1"/>
</dbReference>
<dbReference type="Gene3D" id="2.160.20.10">
    <property type="entry name" value="Single-stranded right-handed beta-helix, Pectin lyase-like"/>
    <property type="match status" value="1"/>
</dbReference>
<dbReference type="GO" id="GO:0030599">
    <property type="term" value="F:pectinesterase activity"/>
    <property type="evidence" value="ECO:0007669"/>
    <property type="project" value="UniProtKB-UniRule"/>
</dbReference>